<dbReference type="EMBL" id="KM507819">
    <property type="protein sequence ID" value="AIT14226.1"/>
    <property type="molecule type" value="Genomic_DNA"/>
</dbReference>
<dbReference type="Proteomes" id="UP000029889">
    <property type="component" value="Segment"/>
</dbReference>
<sequence length="73" mass="8428">MKILSKGDSVILLIESSSKFLNITLSDIDEDDKEVLRADLRVLLHLGTNLQEEYVECYINELKESVLRRCKCK</sequence>
<reference evidence="1 2" key="1">
    <citation type="submission" date="2014-09" db="EMBL/GenBank/DDBJ databases">
        <authorList>
            <person name="Lapin J.S."/>
            <person name="Pope W.H."/>
            <person name="Hua J."/>
            <person name="Ford M.E."/>
            <person name="Conway J.F."/>
            <person name="Hatfull G.F."/>
            <person name="Hendrix R.W."/>
        </authorList>
    </citation>
    <scope>NUCLEOTIDE SEQUENCE [LARGE SCALE GENOMIC DNA]</scope>
</reference>
<protein>
    <submittedName>
        <fullName evidence="1">Uncharacterized protein</fullName>
    </submittedName>
</protein>
<keyword evidence="2" id="KW-1185">Reference proteome</keyword>
<name>A0A097EXU9_9CAUD</name>
<proteinExistence type="predicted"/>
<evidence type="ECO:0000313" key="1">
    <source>
        <dbReference type="EMBL" id="AIT14226.1"/>
    </source>
</evidence>
<organism evidence="1 2">
    <name type="scientific">Escherichia phage 121Q</name>
    <dbReference type="NCBI Taxonomy" id="1555202"/>
    <lineage>
        <taxon>Viruses</taxon>
        <taxon>Duplodnaviria</taxon>
        <taxon>Heunggongvirae</taxon>
        <taxon>Uroviricota</taxon>
        <taxon>Caudoviricetes</taxon>
        <taxon>Asteriusvirus</taxon>
        <taxon>Asteriusvirus av121Q</taxon>
    </lineage>
</organism>
<dbReference type="GeneID" id="22111376"/>
<dbReference type="RefSeq" id="YP_009101923.1">
    <property type="nucleotide sequence ID" value="NC_025447.1"/>
</dbReference>
<evidence type="ECO:0000313" key="2">
    <source>
        <dbReference type="Proteomes" id="UP000029889"/>
    </source>
</evidence>
<dbReference type="KEGG" id="vg:22111376"/>
<gene>
    <name evidence="1" type="primary">336</name>
    <name evidence="1" type="ORF">PBI_121Q_336</name>
</gene>
<accession>A0A097EXU9</accession>